<sequence>MSEEVARRLELTERRLAQARADARALAQQNDRLNVTLREARDQLGALREQVDALGAPPLQFGLVTALPADGVVDVSLGGRLLRAALAPDAAPRAWPWGIASW</sequence>
<evidence type="ECO:0000256" key="1">
    <source>
        <dbReference type="SAM" id="Coils"/>
    </source>
</evidence>
<dbReference type="Gene3D" id="2.40.50.140">
    <property type="entry name" value="Nucleic acid-binding proteins"/>
    <property type="match status" value="1"/>
</dbReference>
<dbReference type="InterPro" id="IPR012340">
    <property type="entry name" value="NA-bd_OB-fold"/>
</dbReference>
<keyword evidence="3" id="KW-1185">Reference proteome</keyword>
<evidence type="ECO:0000313" key="3">
    <source>
        <dbReference type="Proteomes" id="UP000501058"/>
    </source>
</evidence>
<accession>A0A6G7YA68</accession>
<organism evidence="2 3">
    <name type="scientific">Propioniciclava coleopterorum</name>
    <dbReference type="NCBI Taxonomy" id="2714937"/>
    <lineage>
        <taxon>Bacteria</taxon>
        <taxon>Bacillati</taxon>
        <taxon>Actinomycetota</taxon>
        <taxon>Actinomycetes</taxon>
        <taxon>Propionibacteriales</taxon>
        <taxon>Propionibacteriaceae</taxon>
        <taxon>Propioniciclava</taxon>
    </lineage>
</organism>
<gene>
    <name evidence="2" type="ORF">G7070_16285</name>
</gene>
<feature type="coiled-coil region" evidence="1">
    <location>
        <begin position="2"/>
        <end position="50"/>
    </location>
</feature>
<dbReference type="Gene3D" id="1.20.5.170">
    <property type="match status" value="1"/>
</dbReference>
<reference evidence="2 3" key="1">
    <citation type="submission" date="2020-03" db="EMBL/GenBank/DDBJ databases">
        <title>Propioniciclava sp. nov., isolated from Hydrophilus acuminatus.</title>
        <authorList>
            <person name="Hyun D.-W."/>
            <person name="Bae J.-W."/>
        </authorList>
    </citation>
    <scope>NUCLEOTIDE SEQUENCE [LARGE SCALE GENOMIC DNA]</scope>
    <source>
        <strain evidence="2 3">HDW11</strain>
    </source>
</reference>
<proteinExistence type="predicted"/>
<dbReference type="Proteomes" id="UP000501058">
    <property type="component" value="Chromosome"/>
</dbReference>
<dbReference type="KEGG" id="prv:G7070_16285"/>
<name>A0A6G7YA68_9ACTN</name>
<evidence type="ECO:0000313" key="2">
    <source>
        <dbReference type="EMBL" id="QIK73538.1"/>
    </source>
</evidence>
<dbReference type="AlphaFoldDB" id="A0A6G7YA68"/>
<protein>
    <submittedName>
        <fullName evidence="2">Uncharacterized protein</fullName>
    </submittedName>
</protein>
<dbReference type="RefSeq" id="WP_166234606.1">
    <property type="nucleotide sequence ID" value="NZ_CP049865.1"/>
</dbReference>
<dbReference type="EMBL" id="CP049865">
    <property type="protein sequence ID" value="QIK73538.1"/>
    <property type="molecule type" value="Genomic_DNA"/>
</dbReference>
<keyword evidence="1" id="KW-0175">Coiled coil</keyword>